<dbReference type="Gene3D" id="3.40.50.150">
    <property type="entry name" value="Vaccinia Virus protein VP39"/>
    <property type="match status" value="1"/>
</dbReference>
<protein>
    <submittedName>
        <fullName evidence="2">SAM-dependent methyltransferase</fullName>
    </submittedName>
</protein>
<dbReference type="Proteomes" id="UP000569329">
    <property type="component" value="Unassembled WGS sequence"/>
</dbReference>
<dbReference type="PANTHER" id="PTHR43861">
    <property type="entry name" value="TRANS-ACONITATE 2-METHYLTRANSFERASE-RELATED"/>
    <property type="match status" value="1"/>
</dbReference>
<dbReference type="EMBL" id="JACGWZ010000001">
    <property type="protein sequence ID" value="MBA8823025.1"/>
    <property type="molecule type" value="Genomic_DNA"/>
</dbReference>
<evidence type="ECO:0000259" key="1">
    <source>
        <dbReference type="Pfam" id="PF08242"/>
    </source>
</evidence>
<dbReference type="GO" id="GO:0008168">
    <property type="term" value="F:methyltransferase activity"/>
    <property type="evidence" value="ECO:0007669"/>
    <property type="project" value="UniProtKB-KW"/>
</dbReference>
<dbReference type="Pfam" id="PF08242">
    <property type="entry name" value="Methyltransf_12"/>
    <property type="match status" value="1"/>
</dbReference>
<comment type="caution">
    <text evidence="2">The sequence shown here is derived from an EMBL/GenBank/DDBJ whole genome shotgun (WGS) entry which is preliminary data.</text>
</comment>
<evidence type="ECO:0000313" key="2">
    <source>
        <dbReference type="EMBL" id="MBA8823025.1"/>
    </source>
</evidence>
<name>A0A839DUR8_9PSEU</name>
<accession>A0A839DUR8</accession>
<keyword evidence="3" id="KW-1185">Reference proteome</keyword>
<sequence length="287" mass="30449">MHSHSSDGIDWDTRLRQLRETDALTAPETAALAEKLLLPADRTVVDIGSGAGGSAAALAAALPAGGVVTLVDSAPELLTAAVEHVHETAPGAEVRTAEVDAATDEVRTAAEPADLVFASFAVHHLPDQAAGIRRLSALVRPGGRLAIVEFGLPTRVLPWDVGLGAPGLEGRLAAAGDEWFRRMRADMPGATRLPTGWPAALTASGLERVHSWSYLIDRPAPLSGPALDVVVRRLEGMRETARTEGWNEDAEVVDQLLDVDGQHYVGHRDDVYYLTANTVHVGTRPRG</sequence>
<reference evidence="2 3" key="1">
    <citation type="submission" date="2020-07" db="EMBL/GenBank/DDBJ databases">
        <title>Sequencing the genomes of 1000 actinobacteria strains.</title>
        <authorList>
            <person name="Klenk H.-P."/>
        </authorList>
    </citation>
    <scope>NUCLEOTIDE SEQUENCE [LARGE SCALE GENOMIC DNA]</scope>
    <source>
        <strain evidence="2 3">DSM 45975</strain>
    </source>
</reference>
<dbReference type="GO" id="GO:0032259">
    <property type="term" value="P:methylation"/>
    <property type="evidence" value="ECO:0007669"/>
    <property type="project" value="UniProtKB-KW"/>
</dbReference>
<gene>
    <name evidence="2" type="ORF">FHX42_000354</name>
</gene>
<feature type="domain" description="Methyltransferase type 12" evidence="1">
    <location>
        <begin position="45"/>
        <end position="145"/>
    </location>
</feature>
<keyword evidence="2" id="KW-0489">Methyltransferase</keyword>
<evidence type="ECO:0000313" key="3">
    <source>
        <dbReference type="Proteomes" id="UP000569329"/>
    </source>
</evidence>
<dbReference type="InterPro" id="IPR029063">
    <property type="entry name" value="SAM-dependent_MTases_sf"/>
</dbReference>
<keyword evidence="2" id="KW-0808">Transferase</keyword>
<proteinExistence type="predicted"/>
<dbReference type="PANTHER" id="PTHR43861:SF1">
    <property type="entry name" value="TRANS-ACONITATE 2-METHYLTRANSFERASE"/>
    <property type="match status" value="1"/>
</dbReference>
<organism evidence="2 3">
    <name type="scientific">Halosaccharopolyspora lacisalsi</name>
    <dbReference type="NCBI Taxonomy" id="1000566"/>
    <lineage>
        <taxon>Bacteria</taxon>
        <taxon>Bacillati</taxon>
        <taxon>Actinomycetota</taxon>
        <taxon>Actinomycetes</taxon>
        <taxon>Pseudonocardiales</taxon>
        <taxon>Pseudonocardiaceae</taxon>
        <taxon>Halosaccharopolyspora</taxon>
    </lineage>
</organism>
<dbReference type="InterPro" id="IPR013217">
    <property type="entry name" value="Methyltransf_12"/>
</dbReference>
<dbReference type="SUPFAM" id="SSF53335">
    <property type="entry name" value="S-adenosyl-L-methionine-dependent methyltransferases"/>
    <property type="match status" value="1"/>
</dbReference>
<dbReference type="AlphaFoldDB" id="A0A839DUR8"/>